<reference evidence="3 4" key="1">
    <citation type="submission" date="2021-08" db="EMBL/GenBank/DDBJ databases">
        <title>Culture and genomic analysis of Symbiopectobacterium purcellii sp. nov. gen. nov., isolated from the leafhopper Empoasca decipiens.</title>
        <authorList>
            <person name="Nadal-Jimenez P."/>
            <person name="Siozios S."/>
            <person name="Halliday N."/>
            <person name="Camara M."/>
            <person name="Hurst G.D.D."/>
        </authorList>
    </citation>
    <scope>NUCLEOTIDE SEQUENCE [LARGE SCALE GENOMIC DNA]</scope>
    <source>
        <strain evidence="3 4">SyEd1</strain>
    </source>
</reference>
<keyword evidence="1" id="KW-0472">Membrane</keyword>
<keyword evidence="1" id="KW-0812">Transmembrane</keyword>
<feature type="domain" description="DUF1468" evidence="2">
    <location>
        <begin position="7"/>
        <end position="146"/>
    </location>
</feature>
<sequence>MRKYDVLVGLFSLGFGLLILFLSRDMSMFDEYGVPGERYWPFGLACLFILLGVLQWGVVLKNRLMADRSIDFSSVNVRKAYLIGALAVGYGIVMAWAGFIISAVIFIPCTMVLMKEKRVWFVALSTLLIVTAVYLFFTYLFNSPLPTAEFSDLGF</sequence>
<evidence type="ECO:0000259" key="2">
    <source>
        <dbReference type="Pfam" id="PF07331"/>
    </source>
</evidence>
<dbReference type="InterPro" id="IPR009936">
    <property type="entry name" value="DUF1468"/>
</dbReference>
<evidence type="ECO:0000256" key="1">
    <source>
        <dbReference type="SAM" id="Phobius"/>
    </source>
</evidence>
<keyword evidence="4" id="KW-1185">Reference proteome</keyword>
<name>A0ABX9ASJ6_9ENTR</name>
<keyword evidence="1" id="KW-1133">Transmembrane helix</keyword>
<dbReference type="Pfam" id="PF07331">
    <property type="entry name" value="TctB"/>
    <property type="match status" value="1"/>
</dbReference>
<protein>
    <submittedName>
        <fullName evidence="3">Tripartite tricarboxylate transporter TctB family protein</fullName>
    </submittedName>
</protein>
<gene>
    <name evidence="3" type="ORF">K6K13_00070</name>
</gene>
<feature type="transmembrane region" description="Helical" evidence="1">
    <location>
        <begin position="119"/>
        <end position="141"/>
    </location>
</feature>
<dbReference type="EMBL" id="CP081864">
    <property type="protein sequence ID" value="QZN95945.1"/>
    <property type="molecule type" value="Genomic_DNA"/>
</dbReference>
<proteinExistence type="predicted"/>
<dbReference type="Proteomes" id="UP000825886">
    <property type="component" value="Chromosome"/>
</dbReference>
<accession>A0ABX9ASJ6</accession>
<organism evidence="3 4">
    <name type="scientific">Symbiopectobacterium purcellii</name>
    <dbReference type="NCBI Taxonomy" id="2871826"/>
    <lineage>
        <taxon>Bacteria</taxon>
        <taxon>Pseudomonadati</taxon>
        <taxon>Pseudomonadota</taxon>
        <taxon>Gammaproteobacteria</taxon>
        <taxon>Enterobacterales</taxon>
        <taxon>Enterobacteriaceae</taxon>
    </lineage>
</organism>
<evidence type="ECO:0000313" key="4">
    <source>
        <dbReference type="Proteomes" id="UP000825886"/>
    </source>
</evidence>
<feature type="transmembrane region" description="Helical" evidence="1">
    <location>
        <begin position="39"/>
        <end position="59"/>
    </location>
</feature>
<dbReference type="RefSeq" id="WP_222159013.1">
    <property type="nucleotide sequence ID" value="NZ_CP081864.1"/>
</dbReference>
<feature type="transmembrane region" description="Helical" evidence="1">
    <location>
        <begin position="80"/>
        <end position="107"/>
    </location>
</feature>
<evidence type="ECO:0000313" key="3">
    <source>
        <dbReference type="EMBL" id="QZN95945.1"/>
    </source>
</evidence>